<protein>
    <recommendedName>
        <fullName evidence="10">peptidylprolyl isomerase</fullName>
        <ecNumber evidence="10">5.2.1.8</ecNumber>
    </recommendedName>
</protein>
<keyword evidence="5 10" id="KW-0697">Rotamase</keyword>
<dbReference type="InterPro" id="IPR037041">
    <property type="entry name" value="Trigger_fac_C_sf"/>
</dbReference>
<dbReference type="PROSITE" id="PS50059">
    <property type="entry name" value="FKBP_PPIASE"/>
    <property type="match status" value="1"/>
</dbReference>
<evidence type="ECO:0000256" key="11">
    <source>
        <dbReference type="SAM" id="SignalP"/>
    </source>
</evidence>
<dbReference type="GO" id="GO:0051301">
    <property type="term" value="P:cell division"/>
    <property type="evidence" value="ECO:0007669"/>
    <property type="project" value="UniProtKB-KW"/>
</dbReference>
<dbReference type="RefSeq" id="WP_107000635.1">
    <property type="nucleotide sequence ID" value="NZ_DBFVRN010000067.1"/>
</dbReference>
<feature type="domain" description="PPIase FKBP-type" evidence="12">
    <location>
        <begin position="95"/>
        <end position="155"/>
    </location>
</feature>
<dbReference type="GO" id="GO:0006457">
    <property type="term" value="P:protein folding"/>
    <property type="evidence" value="ECO:0007669"/>
    <property type="project" value="InterPro"/>
</dbReference>
<comment type="similarity">
    <text evidence="3">Belongs to the FKBP-type PPIase family. Tig subfamily.</text>
</comment>
<name>A0A2T3FQG0_9CLOT</name>
<keyword evidence="11" id="KW-0732">Signal</keyword>
<comment type="function">
    <text evidence="9">Involved in protein export. Acts as a chaperone by maintaining the newly synthesized protein in an open conformation. Functions as a peptidyl-prolyl cis-trans isomerase.</text>
</comment>
<evidence type="ECO:0000256" key="8">
    <source>
        <dbReference type="ARBA" id="ARBA00023306"/>
    </source>
</evidence>
<dbReference type="InterPro" id="IPR001179">
    <property type="entry name" value="PPIase_FKBP_dom"/>
</dbReference>
<dbReference type="Gene3D" id="3.10.50.40">
    <property type="match status" value="1"/>
</dbReference>
<comment type="caution">
    <text evidence="13">The sequence shown here is derived from an EMBL/GenBank/DDBJ whole genome shotgun (WGS) entry which is preliminary data.</text>
</comment>
<dbReference type="Pfam" id="PF05698">
    <property type="entry name" value="Trigger_C"/>
    <property type="match status" value="1"/>
</dbReference>
<evidence type="ECO:0000256" key="10">
    <source>
        <dbReference type="PROSITE-ProRule" id="PRU00277"/>
    </source>
</evidence>
<organism evidence="13 14">
    <name type="scientific">Clostridium fessum</name>
    <dbReference type="NCBI Taxonomy" id="2126740"/>
    <lineage>
        <taxon>Bacteria</taxon>
        <taxon>Bacillati</taxon>
        <taxon>Bacillota</taxon>
        <taxon>Clostridia</taxon>
        <taxon>Eubacteriales</taxon>
        <taxon>Clostridiaceae</taxon>
        <taxon>Clostridium</taxon>
    </lineage>
</organism>
<evidence type="ECO:0000256" key="5">
    <source>
        <dbReference type="ARBA" id="ARBA00023110"/>
    </source>
</evidence>
<dbReference type="InterPro" id="IPR046357">
    <property type="entry name" value="PPIase_dom_sf"/>
</dbReference>
<evidence type="ECO:0000313" key="13">
    <source>
        <dbReference type="EMBL" id="PST37514.1"/>
    </source>
</evidence>
<evidence type="ECO:0000313" key="14">
    <source>
        <dbReference type="Proteomes" id="UP000241048"/>
    </source>
</evidence>
<reference evidence="13 14" key="1">
    <citation type="submission" date="2018-03" db="EMBL/GenBank/DDBJ databases">
        <title>Lachnoclostridium SNUG30386 gen.nov., sp.nov., isolated from human faeces.</title>
        <authorList>
            <person name="Seo B."/>
            <person name="Jeon K."/>
            <person name="Ko G."/>
        </authorList>
    </citation>
    <scope>NUCLEOTIDE SEQUENCE [LARGE SCALE GENOMIC DNA]</scope>
    <source>
        <strain evidence="13 14">SNUG30386</strain>
    </source>
</reference>
<dbReference type="InterPro" id="IPR005215">
    <property type="entry name" value="Trig_fac"/>
</dbReference>
<dbReference type="EMBL" id="PYLO01000002">
    <property type="protein sequence ID" value="PST37514.1"/>
    <property type="molecule type" value="Genomic_DNA"/>
</dbReference>
<dbReference type="GO" id="GO:0015031">
    <property type="term" value="P:protein transport"/>
    <property type="evidence" value="ECO:0007669"/>
    <property type="project" value="InterPro"/>
</dbReference>
<dbReference type="EC" id="5.2.1.8" evidence="10"/>
<evidence type="ECO:0000256" key="6">
    <source>
        <dbReference type="ARBA" id="ARBA00023186"/>
    </source>
</evidence>
<keyword evidence="8" id="KW-0131">Cell cycle</keyword>
<dbReference type="AlphaFoldDB" id="A0A2T3FQG0"/>
<dbReference type="InterPro" id="IPR027304">
    <property type="entry name" value="Trigger_fact/SurA_dom_sf"/>
</dbReference>
<evidence type="ECO:0000256" key="2">
    <source>
        <dbReference type="ARBA" id="ARBA00004496"/>
    </source>
</evidence>
<feature type="signal peptide" evidence="11">
    <location>
        <begin position="1"/>
        <end position="18"/>
    </location>
</feature>
<feature type="chain" id="PRO_5039517147" description="peptidylprolyl isomerase" evidence="11">
    <location>
        <begin position="19"/>
        <end position="378"/>
    </location>
</feature>
<keyword evidence="6" id="KW-0143">Chaperone</keyword>
<dbReference type="PROSITE" id="PS51257">
    <property type="entry name" value="PROKAR_LIPOPROTEIN"/>
    <property type="match status" value="1"/>
</dbReference>
<dbReference type="Gene3D" id="1.10.3120.10">
    <property type="entry name" value="Trigger factor, C-terminal domain"/>
    <property type="match status" value="1"/>
</dbReference>
<dbReference type="SUPFAM" id="SSF109998">
    <property type="entry name" value="Triger factor/SurA peptide-binding domain-like"/>
    <property type="match status" value="1"/>
</dbReference>
<comment type="subcellular location">
    <subcellularLocation>
        <location evidence="2">Cytoplasm</location>
    </subcellularLocation>
</comment>
<keyword evidence="14" id="KW-1185">Reference proteome</keyword>
<evidence type="ECO:0000256" key="1">
    <source>
        <dbReference type="ARBA" id="ARBA00000971"/>
    </source>
</evidence>
<dbReference type="InterPro" id="IPR008880">
    <property type="entry name" value="Trigger_fac_C"/>
</dbReference>
<keyword evidence="7 10" id="KW-0413">Isomerase</keyword>
<dbReference type="FunFam" id="3.10.50.40:FF:000001">
    <property type="entry name" value="Trigger factor"/>
    <property type="match status" value="1"/>
</dbReference>
<keyword evidence="4" id="KW-0132">Cell division</keyword>
<proteinExistence type="inferred from homology"/>
<evidence type="ECO:0000259" key="12">
    <source>
        <dbReference type="PROSITE" id="PS50059"/>
    </source>
</evidence>
<dbReference type="Pfam" id="PF00254">
    <property type="entry name" value="FKBP_C"/>
    <property type="match status" value="1"/>
</dbReference>
<evidence type="ECO:0000256" key="9">
    <source>
        <dbReference type="ARBA" id="ARBA00024849"/>
    </source>
</evidence>
<evidence type="ECO:0000256" key="4">
    <source>
        <dbReference type="ARBA" id="ARBA00022618"/>
    </source>
</evidence>
<sequence length="378" mass="41110">MKRWKIAGICLAVAVAAAASGCGKKTGTETTAAESTAAETEEYVAESSVKLGEYKGIAVTVTEASVTDEEVENQIQQVLNSKAEYREVDRAAQMGDQVNIDYKGLLDGEAFKGGTAEGYDLTLGSGSFIDGFEDGLVGAVKGDQKDLNLTFPDSYPNNPDLAGKEVVFEVTVNAVKERSVPELTDEFVASVSPDDGTVEKYRESTRENLLEQKQLSIDNQRDTDILNAVVDNSEVVCSTASIDEAYDTQLKAYTNMLSSYGVDLATYAGMIGSDEDSFKQEIRQEAKEMAKQSLVLNEIAKQENITIDDSDKEALAKRYGYESLKTMLQNDNIDQKMVDDTALMQKTLDFLVENAKITVSTEENNAALNTEAAEDEAE</sequence>
<dbReference type="GO" id="GO:0003755">
    <property type="term" value="F:peptidyl-prolyl cis-trans isomerase activity"/>
    <property type="evidence" value="ECO:0007669"/>
    <property type="project" value="UniProtKB-KW"/>
</dbReference>
<gene>
    <name evidence="13" type="primary">tig</name>
    <name evidence="13" type="ORF">C7U56_06315</name>
</gene>
<dbReference type="GO" id="GO:0005737">
    <property type="term" value="C:cytoplasm"/>
    <property type="evidence" value="ECO:0007669"/>
    <property type="project" value="UniProtKB-SubCell"/>
</dbReference>
<comment type="catalytic activity">
    <reaction evidence="1 10">
        <text>[protein]-peptidylproline (omega=180) = [protein]-peptidylproline (omega=0)</text>
        <dbReference type="Rhea" id="RHEA:16237"/>
        <dbReference type="Rhea" id="RHEA-COMP:10747"/>
        <dbReference type="Rhea" id="RHEA-COMP:10748"/>
        <dbReference type="ChEBI" id="CHEBI:83833"/>
        <dbReference type="ChEBI" id="CHEBI:83834"/>
        <dbReference type="EC" id="5.2.1.8"/>
    </reaction>
</comment>
<accession>A0A2T3FQG0</accession>
<evidence type="ECO:0000256" key="7">
    <source>
        <dbReference type="ARBA" id="ARBA00023235"/>
    </source>
</evidence>
<dbReference type="SUPFAM" id="SSF54534">
    <property type="entry name" value="FKBP-like"/>
    <property type="match status" value="1"/>
</dbReference>
<dbReference type="Proteomes" id="UP000241048">
    <property type="component" value="Unassembled WGS sequence"/>
</dbReference>
<dbReference type="NCBIfam" id="TIGR00115">
    <property type="entry name" value="tig"/>
    <property type="match status" value="1"/>
</dbReference>
<evidence type="ECO:0000256" key="3">
    <source>
        <dbReference type="ARBA" id="ARBA00005464"/>
    </source>
</evidence>